<evidence type="ECO:0000313" key="2">
    <source>
        <dbReference type="Proteomes" id="UP000887581"/>
    </source>
</evidence>
<dbReference type="AlphaFoldDB" id="A0A915PQS9"/>
<sequence length="224" mass="25016">MGRNAIILRYILLDRSKSAIPEVRGGFEQQYCGRSSTGVRNVQNESETWKERGVLLEWRAFISGYRQRHHHSMTKEEARQREAIVVVSFHSKLVISDGTFYGPPERHSKQGGQREISFTFGLIATKLLGTFSSIRRPSLCSNTVVVVAAAATHSFRERSIHPWGAPSCEYGLPIHRIHSTASSQRAFTAGTQTQTHTHSSSHSIHPSIYLSTDAPPLAIPSRHT</sequence>
<protein>
    <submittedName>
        <fullName evidence="3">Uncharacterized protein</fullName>
    </submittedName>
</protein>
<feature type="region of interest" description="Disordered" evidence="1">
    <location>
        <begin position="183"/>
        <end position="224"/>
    </location>
</feature>
<organism evidence="2 3">
    <name type="scientific">Setaria digitata</name>
    <dbReference type="NCBI Taxonomy" id="48799"/>
    <lineage>
        <taxon>Eukaryota</taxon>
        <taxon>Metazoa</taxon>
        <taxon>Ecdysozoa</taxon>
        <taxon>Nematoda</taxon>
        <taxon>Chromadorea</taxon>
        <taxon>Rhabditida</taxon>
        <taxon>Spirurina</taxon>
        <taxon>Spiruromorpha</taxon>
        <taxon>Filarioidea</taxon>
        <taxon>Setariidae</taxon>
        <taxon>Setaria</taxon>
    </lineage>
</organism>
<proteinExistence type="predicted"/>
<evidence type="ECO:0000256" key="1">
    <source>
        <dbReference type="SAM" id="MobiDB-lite"/>
    </source>
</evidence>
<dbReference type="WBParaSite" id="sdigi.contig20.g1746.t1">
    <property type="protein sequence ID" value="sdigi.contig20.g1746.t1"/>
    <property type="gene ID" value="sdigi.contig20.g1746"/>
</dbReference>
<evidence type="ECO:0000313" key="3">
    <source>
        <dbReference type="WBParaSite" id="sdigi.contig20.g1746.t1"/>
    </source>
</evidence>
<keyword evidence="2" id="KW-1185">Reference proteome</keyword>
<dbReference type="Proteomes" id="UP000887581">
    <property type="component" value="Unplaced"/>
</dbReference>
<accession>A0A915PQS9</accession>
<name>A0A915PQS9_9BILA</name>
<feature type="compositionally biased region" description="Low complexity" evidence="1">
    <location>
        <begin position="191"/>
        <end position="205"/>
    </location>
</feature>
<reference evidence="3" key="1">
    <citation type="submission" date="2022-11" db="UniProtKB">
        <authorList>
            <consortium name="WormBaseParasite"/>
        </authorList>
    </citation>
    <scope>IDENTIFICATION</scope>
</reference>